<name>A0A0M6WCC0_9FIRM</name>
<dbReference type="PANTHER" id="PTHR32089">
    <property type="entry name" value="METHYL-ACCEPTING CHEMOTAXIS PROTEIN MCPB"/>
    <property type="match status" value="1"/>
</dbReference>
<evidence type="ECO:0000256" key="5">
    <source>
        <dbReference type="SAM" id="Phobius"/>
    </source>
</evidence>
<dbReference type="GO" id="GO:0007165">
    <property type="term" value="P:signal transduction"/>
    <property type="evidence" value="ECO:0007669"/>
    <property type="project" value="UniProtKB-KW"/>
</dbReference>
<evidence type="ECO:0000256" key="3">
    <source>
        <dbReference type="PROSITE-ProRule" id="PRU00284"/>
    </source>
</evidence>
<keyword evidence="9" id="KW-1185">Reference proteome</keyword>
<dbReference type="SMART" id="SM00304">
    <property type="entry name" value="HAMP"/>
    <property type="match status" value="1"/>
</dbReference>
<keyword evidence="1 3" id="KW-0807">Transducer</keyword>
<dbReference type="PANTHER" id="PTHR32089:SF112">
    <property type="entry name" value="LYSOZYME-LIKE PROTEIN-RELATED"/>
    <property type="match status" value="1"/>
</dbReference>
<organism evidence="8 9">
    <name type="scientific">Roseburia faecis</name>
    <dbReference type="NCBI Taxonomy" id="301302"/>
    <lineage>
        <taxon>Bacteria</taxon>
        <taxon>Bacillati</taxon>
        <taxon>Bacillota</taxon>
        <taxon>Clostridia</taxon>
        <taxon>Lachnospirales</taxon>
        <taxon>Lachnospiraceae</taxon>
        <taxon>Roseburia</taxon>
    </lineage>
</organism>
<feature type="region of interest" description="Disordered" evidence="4">
    <location>
        <begin position="627"/>
        <end position="648"/>
    </location>
</feature>
<sequence>MKKKSNISIKAKLLGIIIPVVIAIILILVFTAYHVSSGIIESYSKNLLESSVNSQASKIEAWLEENLASMQMAKTMIEKLHPDEAQLQTILDASCGYSENYPDGLFLADANGSFLKGTDSKKQEPNPKESMWYQEGMTRVNMAVGSAHQNPDGTNVVSASGLLNDGLDTVRVIAADMTLDRISVIVNSFIEMHDAEAFLVDKDSSVILASRDSDLISKTLGADGQSAFYKDVEKKVSGKSYDFCTLDGNMTVFKEVNGTNWLLVSYVPTRVVLADLVGLRNLMIIFSIISILVLCVLIERVTHVVIRPVKEMTRVITSMASGDFTVSMKVKGNDEIAVMGRSVEHFIASMKEMIRQMGHVSDRLEKQAGSSKNVSGEMNSAANIQSQSMTELNATVDQLSVSVNEIAQNATQLAGVVADTKEDSDKVEDKMRTTVEVSEKGKADMESVGNALHNIEISIHNLEEAVDKVGTASGEIVDIIKLIGDIAEETNLLSLNASIEAARAGEAGRGFAVVASQIGVLAKNSADSVAHITSLINEINGLVDDAVKQGRSSASDIESSADLIHTAVDTFDQIFQNIQETSHLIEGVVEKINQVDQVATNVAAISEEQAASSDEILATSESMLQQAKSISKNSEQVEEEAGNLAESADQLADQVKQFQI</sequence>
<accession>A0A0M6WCC0</accession>
<dbReference type="STRING" id="301302.ERS852420_02505"/>
<dbReference type="Gene3D" id="1.10.287.950">
    <property type="entry name" value="Methyl-accepting chemotaxis protein"/>
    <property type="match status" value="1"/>
</dbReference>
<keyword evidence="5" id="KW-0472">Membrane</keyword>
<dbReference type="PROSITE" id="PS50111">
    <property type="entry name" value="CHEMOTAXIS_TRANSDUC_2"/>
    <property type="match status" value="1"/>
</dbReference>
<dbReference type="Gene3D" id="3.30.450.20">
    <property type="entry name" value="PAS domain"/>
    <property type="match status" value="2"/>
</dbReference>
<evidence type="ECO:0000313" key="9">
    <source>
        <dbReference type="Proteomes" id="UP000049979"/>
    </source>
</evidence>
<dbReference type="Pfam" id="PF00015">
    <property type="entry name" value="MCPsignal"/>
    <property type="match status" value="1"/>
</dbReference>
<dbReference type="SMART" id="SM00283">
    <property type="entry name" value="MA"/>
    <property type="match status" value="1"/>
</dbReference>
<dbReference type="InterPro" id="IPR004089">
    <property type="entry name" value="MCPsignal_dom"/>
</dbReference>
<dbReference type="Pfam" id="PF00672">
    <property type="entry name" value="HAMP"/>
    <property type="match status" value="1"/>
</dbReference>
<evidence type="ECO:0000313" key="8">
    <source>
        <dbReference type="EMBL" id="CRL32855.1"/>
    </source>
</evidence>
<reference evidence="9" key="1">
    <citation type="submission" date="2015-05" db="EMBL/GenBank/DDBJ databases">
        <authorList>
            <consortium name="Pathogen Informatics"/>
        </authorList>
    </citation>
    <scope>NUCLEOTIDE SEQUENCE [LARGE SCALE GENOMIC DNA]</scope>
    <source>
        <strain evidence="9">M72</strain>
    </source>
</reference>
<dbReference type="InterPro" id="IPR003660">
    <property type="entry name" value="HAMP_dom"/>
</dbReference>
<dbReference type="PROSITE" id="PS50885">
    <property type="entry name" value="HAMP"/>
    <property type="match status" value="1"/>
</dbReference>
<dbReference type="EMBL" id="CVRR01000005">
    <property type="protein sequence ID" value="CRL32855.1"/>
    <property type="molecule type" value="Genomic_DNA"/>
</dbReference>
<dbReference type="CDD" id="cd06225">
    <property type="entry name" value="HAMP"/>
    <property type="match status" value="1"/>
</dbReference>
<evidence type="ECO:0000259" key="6">
    <source>
        <dbReference type="PROSITE" id="PS50111"/>
    </source>
</evidence>
<evidence type="ECO:0000259" key="7">
    <source>
        <dbReference type="PROSITE" id="PS50885"/>
    </source>
</evidence>
<dbReference type="Gene3D" id="6.10.340.10">
    <property type="match status" value="1"/>
</dbReference>
<keyword evidence="5" id="KW-0812">Transmembrane</keyword>
<evidence type="ECO:0000256" key="4">
    <source>
        <dbReference type="SAM" id="MobiDB-lite"/>
    </source>
</evidence>
<feature type="transmembrane region" description="Helical" evidence="5">
    <location>
        <begin position="12"/>
        <end position="35"/>
    </location>
</feature>
<dbReference type="AlphaFoldDB" id="A0A0M6WCC0"/>
<feature type="domain" description="HAMP" evidence="7">
    <location>
        <begin position="303"/>
        <end position="355"/>
    </location>
</feature>
<comment type="similarity">
    <text evidence="2">Belongs to the methyl-accepting chemotaxis (MCP) protein family.</text>
</comment>
<evidence type="ECO:0000256" key="2">
    <source>
        <dbReference type="ARBA" id="ARBA00029447"/>
    </source>
</evidence>
<dbReference type="OrthoDB" id="9760371at2"/>
<feature type="domain" description="Methyl-accepting transducer" evidence="6">
    <location>
        <begin position="360"/>
        <end position="617"/>
    </location>
</feature>
<evidence type="ECO:0000256" key="1">
    <source>
        <dbReference type="ARBA" id="ARBA00023224"/>
    </source>
</evidence>
<dbReference type="RefSeq" id="WP_055067120.1">
    <property type="nucleotide sequence ID" value="NZ_CP173697.1"/>
</dbReference>
<protein>
    <submittedName>
        <fullName evidence="8">Methyl-accepting chemotaxis protein</fullName>
    </submittedName>
</protein>
<gene>
    <name evidence="8" type="ORF">M72_00581</name>
</gene>
<keyword evidence="5" id="KW-1133">Transmembrane helix</keyword>
<dbReference type="GO" id="GO:0016020">
    <property type="term" value="C:membrane"/>
    <property type="evidence" value="ECO:0007669"/>
    <property type="project" value="InterPro"/>
</dbReference>
<proteinExistence type="inferred from homology"/>
<dbReference type="Proteomes" id="UP000049979">
    <property type="component" value="Unassembled WGS sequence"/>
</dbReference>
<dbReference type="SUPFAM" id="SSF58104">
    <property type="entry name" value="Methyl-accepting chemotaxis protein (MCP) signaling domain"/>
    <property type="match status" value="1"/>
</dbReference>